<dbReference type="RefSeq" id="WP_199384384.1">
    <property type="nucleotide sequence ID" value="NZ_JAEMHM010000009.1"/>
</dbReference>
<feature type="domain" description="Response regulatory" evidence="2">
    <location>
        <begin position="9"/>
        <end position="124"/>
    </location>
</feature>
<feature type="modified residue" description="4-aspartylphosphate" evidence="1">
    <location>
        <position position="57"/>
    </location>
</feature>
<evidence type="ECO:0000259" key="2">
    <source>
        <dbReference type="PROSITE" id="PS50110"/>
    </source>
</evidence>
<evidence type="ECO:0000256" key="1">
    <source>
        <dbReference type="PROSITE-ProRule" id="PRU00169"/>
    </source>
</evidence>
<dbReference type="Pfam" id="PF13487">
    <property type="entry name" value="HD_5"/>
    <property type="match status" value="1"/>
</dbReference>
<dbReference type="InterPro" id="IPR003607">
    <property type="entry name" value="HD/PDEase_dom"/>
</dbReference>
<feature type="domain" description="HD-GYP" evidence="3">
    <location>
        <begin position="144"/>
        <end position="341"/>
    </location>
</feature>
<dbReference type="SMART" id="SM00471">
    <property type="entry name" value="HDc"/>
    <property type="match status" value="1"/>
</dbReference>
<dbReference type="EMBL" id="JAEMHM010000009">
    <property type="protein sequence ID" value="MBJ6725493.1"/>
    <property type="molecule type" value="Genomic_DNA"/>
</dbReference>
<dbReference type="Proteomes" id="UP000636888">
    <property type="component" value="Unassembled WGS sequence"/>
</dbReference>
<protein>
    <submittedName>
        <fullName evidence="4">Response regulator</fullName>
    </submittedName>
</protein>
<organism evidence="4 5">
    <name type="scientific">Geomesophilobacter sediminis</name>
    <dbReference type="NCBI Taxonomy" id="2798584"/>
    <lineage>
        <taxon>Bacteria</taxon>
        <taxon>Pseudomonadati</taxon>
        <taxon>Thermodesulfobacteriota</taxon>
        <taxon>Desulfuromonadia</taxon>
        <taxon>Geobacterales</taxon>
        <taxon>Geobacteraceae</taxon>
        <taxon>Geomesophilobacter</taxon>
    </lineage>
</organism>
<dbReference type="PANTHER" id="PTHR45228">
    <property type="entry name" value="CYCLIC DI-GMP PHOSPHODIESTERASE TM_0186-RELATED"/>
    <property type="match status" value="1"/>
</dbReference>
<dbReference type="InterPro" id="IPR037522">
    <property type="entry name" value="HD_GYP_dom"/>
</dbReference>
<dbReference type="Pfam" id="PF00072">
    <property type="entry name" value="Response_reg"/>
    <property type="match status" value="1"/>
</dbReference>
<dbReference type="InterPro" id="IPR001789">
    <property type="entry name" value="Sig_transdc_resp-reg_receiver"/>
</dbReference>
<comment type="caution">
    <text evidence="4">The sequence shown here is derived from an EMBL/GenBank/DDBJ whole genome shotgun (WGS) entry which is preliminary data.</text>
</comment>
<keyword evidence="5" id="KW-1185">Reference proteome</keyword>
<name>A0A8J7IPJ0_9BACT</name>
<dbReference type="AlphaFoldDB" id="A0A8J7IPJ0"/>
<gene>
    <name evidence="4" type="ORF">JFN93_12305</name>
</gene>
<evidence type="ECO:0000313" key="4">
    <source>
        <dbReference type="EMBL" id="MBJ6725493.1"/>
    </source>
</evidence>
<dbReference type="Gene3D" id="3.40.50.2300">
    <property type="match status" value="1"/>
</dbReference>
<dbReference type="SMART" id="SM00448">
    <property type="entry name" value="REC"/>
    <property type="match status" value="1"/>
</dbReference>
<proteinExistence type="predicted"/>
<keyword evidence="1" id="KW-0597">Phosphoprotein</keyword>
<accession>A0A8J7IPJ0</accession>
<evidence type="ECO:0000313" key="5">
    <source>
        <dbReference type="Proteomes" id="UP000636888"/>
    </source>
</evidence>
<evidence type="ECO:0000259" key="3">
    <source>
        <dbReference type="PROSITE" id="PS51832"/>
    </source>
</evidence>
<dbReference type="InterPro" id="IPR011006">
    <property type="entry name" value="CheY-like_superfamily"/>
</dbReference>
<dbReference type="InterPro" id="IPR052020">
    <property type="entry name" value="Cyclic_di-GMP/3'3'-cGAMP_PDE"/>
</dbReference>
<dbReference type="GO" id="GO:0000160">
    <property type="term" value="P:phosphorelay signal transduction system"/>
    <property type="evidence" value="ECO:0007669"/>
    <property type="project" value="InterPro"/>
</dbReference>
<dbReference type="PROSITE" id="PS51832">
    <property type="entry name" value="HD_GYP"/>
    <property type="match status" value="1"/>
</dbReference>
<reference evidence="4" key="1">
    <citation type="submission" date="2020-12" db="EMBL/GenBank/DDBJ databases">
        <title>Geomonas sp. Red875, isolated from river sediment.</title>
        <authorList>
            <person name="Xu Z."/>
            <person name="Zhang Z."/>
            <person name="Masuda Y."/>
            <person name="Itoh H."/>
            <person name="Senoo K."/>
        </authorList>
    </citation>
    <scope>NUCLEOTIDE SEQUENCE</scope>
    <source>
        <strain evidence="4">Red875</strain>
    </source>
</reference>
<dbReference type="PROSITE" id="PS50110">
    <property type="entry name" value="RESPONSE_REGULATORY"/>
    <property type="match status" value="1"/>
</dbReference>
<sequence>MKTELKTETILIVDDLPANIDILVQILQPQYSLRVALNGPRALEVAQQEPVDLILLDVMMPELNGFEVCSRLKADPRTSAIPVIFVSALINVEDEAFGLGLGAVDYIAKPFSPAIVQARVRSHLALANQQRHLERSIRVRTRQLEESRFEIIRRLGRAAEFSDNDTGLHVVRVSNYAYLISKAAGLAEEEARLIRDVAPLHDVGKIGVPEHILLKPGALDDDEWKMVRAHCEIGRQIIGEHGDRLLQEAALCAYSHHERWNGTGYPRGLAGVEIPMVARVVAIADVFDALTCKRPYKDAWPADAAVAEIIRGSGTHFDPFLVQAFLRALPGILTEMTQNAETVAPAPMPAGNDEITPCPTLSAAV</sequence>
<dbReference type="Gene3D" id="1.10.3210.10">
    <property type="entry name" value="Hypothetical protein af1432"/>
    <property type="match status" value="1"/>
</dbReference>
<dbReference type="SUPFAM" id="SSF109604">
    <property type="entry name" value="HD-domain/PDEase-like"/>
    <property type="match status" value="1"/>
</dbReference>
<dbReference type="CDD" id="cd00077">
    <property type="entry name" value="HDc"/>
    <property type="match status" value="1"/>
</dbReference>
<dbReference type="SUPFAM" id="SSF52172">
    <property type="entry name" value="CheY-like"/>
    <property type="match status" value="1"/>
</dbReference>
<dbReference type="CDD" id="cd19920">
    <property type="entry name" value="REC_PA4781-like"/>
    <property type="match status" value="1"/>
</dbReference>
<dbReference type="PANTHER" id="PTHR45228:SF5">
    <property type="entry name" value="CYCLIC DI-GMP PHOSPHODIESTERASE VC_1348-RELATED"/>
    <property type="match status" value="1"/>
</dbReference>